<sequence length="86" mass="9933">MGINVLFFEYPTYGRYVNPVTGGAVFWRPISFFALPSERGRARVRIPYICLKCPSILFDLIKHQSRCPQHHHHPPEVFELSSDDSS</sequence>
<feature type="region of interest" description="Disordered" evidence="1">
    <location>
        <begin position="67"/>
        <end position="86"/>
    </location>
</feature>
<accession>A0ABU6XIM2</accession>
<evidence type="ECO:0000313" key="2">
    <source>
        <dbReference type="EMBL" id="MED6197517.1"/>
    </source>
</evidence>
<organism evidence="2 3">
    <name type="scientific">Stylosanthes scabra</name>
    <dbReference type="NCBI Taxonomy" id="79078"/>
    <lineage>
        <taxon>Eukaryota</taxon>
        <taxon>Viridiplantae</taxon>
        <taxon>Streptophyta</taxon>
        <taxon>Embryophyta</taxon>
        <taxon>Tracheophyta</taxon>
        <taxon>Spermatophyta</taxon>
        <taxon>Magnoliopsida</taxon>
        <taxon>eudicotyledons</taxon>
        <taxon>Gunneridae</taxon>
        <taxon>Pentapetalae</taxon>
        <taxon>rosids</taxon>
        <taxon>fabids</taxon>
        <taxon>Fabales</taxon>
        <taxon>Fabaceae</taxon>
        <taxon>Papilionoideae</taxon>
        <taxon>50 kb inversion clade</taxon>
        <taxon>dalbergioids sensu lato</taxon>
        <taxon>Dalbergieae</taxon>
        <taxon>Pterocarpus clade</taxon>
        <taxon>Stylosanthes</taxon>
    </lineage>
</organism>
<keyword evidence="3" id="KW-1185">Reference proteome</keyword>
<dbReference type="EMBL" id="JASCZI010211913">
    <property type="protein sequence ID" value="MED6197517.1"/>
    <property type="molecule type" value="Genomic_DNA"/>
</dbReference>
<gene>
    <name evidence="2" type="ORF">PIB30_057156</name>
</gene>
<protein>
    <submittedName>
        <fullName evidence="2">Uncharacterized protein</fullName>
    </submittedName>
</protein>
<evidence type="ECO:0000313" key="3">
    <source>
        <dbReference type="Proteomes" id="UP001341840"/>
    </source>
</evidence>
<name>A0ABU6XIM2_9FABA</name>
<dbReference type="Proteomes" id="UP001341840">
    <property type="component" value="Unassembled WGS sequence"/>
</dbReference>
<comment type="caution">
    <text evidence="2">The sequence shown here is derived from an EMBL/GenBank/DDBJ whole genome shotgun (WGS) entry which is preliminary data.</text>
</comment>
<reference evidence="2 3" key="1">
    <citation type="journal article" date="2023" name="Plants (Basel)">
        <title>Bridging the Gap: Combining Genomics and Transcriptomics Approaches to Understand Stylosanthes scabra, an Orphan Legume from the Brazilian Caatinga.</title>
        <authorList>
            <person name="Ferreira-Neto J.R.C."/>
            <person name="da Silva M.D."/>
            <person name="Binneck E."/>
            <person name="de Melo N.F."/>
            <person name="da Silva R.H."/>
            <person name="de Melo A.L.T.M."/>
            <person name="Pandolfi V."/>
            <person name="Bustamante F.O."/>
            <person name="Brasileiro-Vidal A.C."/>
            <person name="Benko-Iseppon A.M."/>
        </authorList>
    </citation>
    <scope>NUCLEOTIDE SEQUENCE [LARGE SCALE GENOMIC DNA]</scope>
    <source>
        <tissue evidence="2">Leaves</tissue>
    </source>
</reference>
<evidence type="ECO:0000256" key="1">
    <source>
        <dbReference type="SAM" id="MobiDB-lite"/>
    </source>
</evidence>
<proteinExistence type="predicted"/>